<dbReference type="SUPFAM" id="SSF48350">
    <property type="entry name" value="GTPase activation domain, GAP"/>
    <property type="match status" value="1"/>
</dbReference>
<dbReference type="PROSITE" id="PS50238">
    <property type="entry name" value="RHOGAP"/>
    <property type="match status" value="1"/>
</dbReference>
<sequence length="438" mass="48602">MAGFQHDLPIVVYACVEELYRTGASTQEKVICALLFIQTFFAGMTVPGLFRTPPDRKRHNELIDLFDTGPSFGRNLSLATESTPDICALLRSYIDRLPSPIWHESLFDAMWILCVLPSKQCESLLVQESEHEVNVNARERKKTKQTRPTSLIFFKKTVPDAKPTGDMHRTRSSSLNTNFSSSTLGPTASPEDGLSRERLQLAVSRILFRLLPRTNLALLAYLCAFFTQLPLSPQNQLGIEDVARLFAAPLFLGKPHSGVGEVRHGTATGATWAVRKEEACTMMVWILRRWAHISDGLFELDRSNDADGCGSVVEDTVAQDDCASATSSDSESVYSLLSMYAWPEADIRAHDETDTLLDAHDLNSNGQSISASVLTADMRPPPAQKSALVQQMESASSCMHPDVDFLTWKRVVEKDIDELRNALVDVRARLDQKTSPAT</sequence>
<accession>A0A4S4LD83</accession>
<dbReference type="GO" id="GO:0005938">
    <property type="term" value="C:cell cortex"/>
    <property type="evidence" value="ECO:0007669"/>
    <property type="project" value="TreeGrafter"/>
</dbReference>
<dbReference type="InterPro" id="IPR051025">
    <property type="entry name" value="RhoGAP"/>
</dbReference>
<feature type="region of interest" description="Disordered" evidence="2">
    <location>
        <begin position="161"/>
        <end position="192"/>
    </location>
</feature>
<organism evidence="4 5">
    <name type="scientific">Phellinidium pouzarii</name>
    <dbReference type="NCBI Taxonomy" id="167371"/>
    <lineage>
        <taxon>Eukaryota</taxon>
        <taxon>Fungi</taxon>
        <taxon>Dikarya</taxon>
        <taxon>Basidiomycota</taxon>
        <taxon>Agaricomycotina</taxon>
        <taxon>Agaricomycetes</taxon>
        <taxon>Hymenochaetales</taxon>
        <taxon>Hymenochaetaceae</taxon>
        <taxon>Phellinidium</taxon>
    </lineage>
</organism>
<gene>
    <name evidence="4" type="ORF">EW145_g1791</name>
</gene>
<dbReference type="GO" id="GO:0005096">
    <property type="term" value="F:GTPase activator activity"/>
    <property type="evidence" value="ECO:0007669"/>
    <property type="project" value="UniProtKB-KW"/>
</dbReference>
<dbReference type="EMBL" id="SGPK01000053">
    <property type="protein sequence ID" value="THH09764.1"/>
    <property type="molecule type" value="Genomic_DNA"/>
</dbReference>
<dbReference type="Gene3D" id="1.10.555.10">
    <property type="entry name" value="Rho GTPase activation protein"/>
    <property type="match status" value="1"/>
</dbReference>
<dbReference type="Pfam" id="PF00620">
    <property type="entry name" value="RhoGAP"/>
    <property type="match status" value="1"/>
</dbReference>
<feature type="domain" description="Rho-GAP" evidence="3">
    <location>
        <begin position="1"/>
        <end position="294"/>
    </location>
</feature>
<dbReference type="PANTHER" id="PTHR15228">
    <property type="entry name" value="SPERMATHECAL PHYSIOLOGY VARIANT"/>
    <property type="match status" value="1"/>
</dbReference>
<name>A0A4S4LD83_9AGAM</name>
<dbReference type="GO" id="GO:0007165">
    <property type="term" value="P:signal transduction"/>
    <property type="evidence" value="ECO:0007669"/>
    <property type="project" value="InterPro"/>
</dbReference>
<protein>
    <recommendedName>
        <fullName evidence="3">Rho-GAP domain-containing protein</fullName>
    </recommendedName>
</protein>
<keyword evidence="1" id="KW-0343">GTPase activation</keyword>
<dbReference type="Proteomes" id="UP000308199">
    <property type="component" value="Unassembled WGS sequence"/>
</dbReference>
<dbReference type="PANTHER" id="PTHR15228:SF25">
    <property type="entry name" value="F-BAR DOMAIN-CONTAINING PROTEIN"/>
    <property type="match status" value="1"/>
</dbReference>
<evidence type="ECO:0000259" key="3">
    <source>
        <dbReference type="PROSITE" id="PS50238"/>
    </source>
</evidence>
<evidence type="ECO:0000256" key="2">
    <source>
        <dbReference type="SAM" id="MobiDB-lite"/>
    </source>
</evidence>
<dbReference type="InterPro" id="IPR000198">
    <property type="entry name" value="RhoGAP_dom"/>
</dbReference>
<dbReference type="SMART" id="SM00324">
    <property type="entry name" value="RhoGAP"/>
    <property type="match status" value="1"/>
</dbReference>
<feature type="compositionally biased region" description="Low complexity" evidence="2">
    <location>
        <begin position="172"/>
        <end position="184"/>
    </location>
</feature>
<dbReference type="OrthoDB" id="79452at2759"/>
<reference evidence="4 5" key="1">
    <citation type="submission" date="2019-02" db="EMBL/GenBank/DDBJ databases">
        <title>Genome sequencing of the rare red list fungi Phellinidium pouzarii.</title>
        <authorList>
            <person name="Buettner E."/>
            <person name="Kellner H."/>
        </authorList>
    </citation>
    <scope>NUCLEOTIDE SEQUENCE [LARGE SCALE GENOMIC DNA]</scope>
    <source>
        <strain evidence="4 5">DSM 108285</strain>
    </source>
</reference>
<keyword evidence="5" id="KW-1185">Reference proteome</keyword>
<proteinExistence type="predicted"/>
<comment type="caution">
    <text evidence="4">The sequence shown here is derived from an EMBL/GenBank/DDBJ whole genome shotgun (WGS) entry which is preliminary data.</text>
</comment>
<dbReference type="AlphaFoldDB" id="A0A4S4LD83"/>
<dbReference type="GO" id="GO:0060237">
    <property type="term" value="P:regulation of fungal-type cell wall organization"/>
    <property type="evidence" value="ECO:0007669"/>
    <property type="project" value="TreeGrafter"/>
</dbReference>
<evidence type="ECO:0000256" key="1">
    <source>
        <dbReference type="ARBA" id="ARBA00022468"/>
    </source>
</evidence>
<evidence type="ECO:0000313" key="5">
    <source>
        <dbReference type="Proteomes" id="UP000308199"/>
    </source>
</evidence>
<evidence type="ECO:0000313" key="4">
    <source>
        <dbReference type="EMBL" id="THH09764.1"/>
    </source>
</evidence>
<dbReference type="InterPro" id="IPR008936">
    <property type="entry name" value="Rho_GTPase_activation_prot"/>
</dbReference>